<feature type="domain" description="Enoyl reductase (ER)" evidence="11">
    <location>
        <begin position="16"/>
        <end position="331"/>
    </location>
</feature>
<dbReference type="SMART" id="SM00829">
    <property type="entry name" value="PKS_ER"/>
    <property type="match status" value="1"/>
</dbReference>
<dbReference type="GO" id="GO:0006633">
    <property type="term" value="P:fatty acid biosynthetic process"/>
    <property type="evidence" value="ECO:0007669"/>
    <property type="project" value="UniProtKB-KW"/>
</dbReference>
<dbReference type="RefSeq" id="WP_062760974.1">
    <property type="nucleotide sequence ID" value="NZ_CP121045.1"/>
</dbReference>
<evidence type="ECO:0000256" key="4">
    <source>
        <dbReference type="ARBA" id="ARBA00022857"/>
    </source>
</evidence>
<dbReference type="InterPro" id="IPR011032">
    <property type="entry name" value="GroES-like_sf"/>
</dbReference>
<proteinExistence type="inferred from homology"/>
<keyword evidence="2" id="KW-0444">Lipid biosynthesis</keyword>
<comment type="catalytic activity">
    <reaction evidence="10">
        <text>a 2,3-saturated acyl-[ACP] + NADP(+) = a (2E)-enoyl-[ACP] + NADPH + H(+)</text>
        <dbReference type="Rhea" id="RHEA:22564"/>
        <dbReference type="Rhea" id="RHEA-COMP:9925"/>
        <dbReference type="Rhea" id="RHEA-COMP:9926"/>
        <dbReference type="ChEBI" id="CHEBI:15378"/>
        <dbReference type="ChEBI" id="CHEBI:57783"/>
        <dbReference type="ChEBI" id="CHEBI:58349"/>
        <dbReference type="ChEBI" id="CHEBI:78784"/>
        <dbReference type="ChEBI" id="CHEBI:78785"/>
        <dbReference type="EC" id="1.3.1.104"/>
    </reaction>
</comment>
<evidence type="ECO:0000256" key="1">
    <source>
        <dbReference type="ARBA" id="ARBA00010371"/>
    </source>
</evidence>
<dbReference type="AlphaFoldDB" id="A0A162M361"/>
<accession>A0A162M361</accession>
<evidence type="ECO:0000256" key="7">
    <source>
        <dbReference type="ARBA" id="ARBA00023098"/>
    </source>
</evidence>
<dbReference type="InterPro" id="IPR036291">
    <property type="entry name" value="NAD(P)-bd_dom_sf"/>
</dbReference>
<evidence type="ECO:0000256" key="10">
    <source>
        <dbReference type="ARBA" id="ARBA00048843"/>
    </source>
</evidence>
<evidence type="ECO:0000256" key="3">
    <source>
        <dbReference type="ARBA" id="ARBA00022832"/>
    </source>
</evidence>
<dbReference type="Pfam" id="PF13602">
    <property type="entry name" value="ADH_zinc_N_2"/>
    <property type="match status" value="1"/>
</dbReference>
<organism evidence="12 13">
    <name type="scientific">Tistrella mobilis</name>
    <dbReference type="NCBI Taxonomy" id="171437"/>
    <lineage>
        <taxon>Bacteria</taxon>
        <taxon>Pseudomonadati</taxon>
        <taxon>Pseudomonadota</taxon>
        <taxon>Alphaproteobacteria</taxon>
        <taxon>Geminicoccales</taxon>
        <taxon>Geminicoccaceae</taxon>
        <taxon>Tistrella</taxon>
    </lineage>
</organism>
<dbReference type="InterPro" id="IPR051034">
    <property type="entry name" value="Mito_Enoyl-ACP_Reductase"/>
</dbReference>
<dbReference type="Gene3D" id="3.90.180.10">
    <property type="entry name" value="Medium-chain alcohol dehydrogenases, catalytic domain"/>
    <property type="match status" value="1"/>
</dbReference>
<keyword evidence="5" id="KW-0809">Transit peptide</keyword>
<dbReference type="GO" id="GO:0141148">
    <property type="term" value="F:enoyl-[acyl-carrier-protein] reductase (NADPH) activity"/>
    <property type="evidence" value="ECO:0007669"/>
    <property type="project" value="UniProtKB-EC"/>
</dbReference>
<keyword evidence="3" id="KW-0276">Fatty acid metabolism</keyword>
<evidence type="ECO:0000256" key="6">
    <source>
        <dbReference type="ARBA" id="ARBA00023002"/>
    </source>
</evidence>
<keyword evidence="7" id="KW-0443">Lipid metabolism</keyword>
<comment type="caution">
    <text evidence="12">The sequence shown here is derived from an EMBL/GenBank/DDBJ whole genome shotgun (WGS) entry which is preliminary data.</text>
</comment>
<name>A0A162M361_9PROT</name>
<dbReference type="PANTHER" id="PTHR43981:SF2">
    <property type="entry name" value="ENOYL-[ACYL-CARRIER-PROTEIN] REDUCTASE, MITOCHONDRIAL"/>
    <property type="match status" value="1"/>
</dbReference>
<dbReference type="OrthoDB" id="7355832at2"/>
<keyword evidence="8" id="KW-0275">Fatty acid biosynthesis</keyword>
<dbReference type="Gene3D" id="3.40.50.720">
    <property type="entry name" value="NAD(P)-binding Rossmann-like Domain"/>
    <property type="match status" value="1"/>
</dbReference>
<dbReference type="SUPFAM" id="SSF51735">
    <property type="entry name" value="NAD(P)-binding Rossmann-fold domains"/>
    <property type="match status" value="1"/>
</dbReference>
<dbReference type="PANTHER" id="PTHR43981">
    <property type="entry name" value="ENOYL-[ACYL-CARRIER-PROTEIN] REDUCTASE, MITOCHONDRIAL"/>
    <property type="match status" value="1"/>
</dbReference>
<evidence type="ECO:0000313" key="12">
    <source>
        <dbReference type="EMBL" id="KYO57912.1"/>
    </source>
</evidence>
<reference evidence="12 13" key="1">
    <citation type="submission" date="2015-12" db="EMBL/GenBank/DDBJ databases">
        <title>Genome sequence of Tistrella mobilis MCCC 1A02139.</title>
        <authorList>
            <person name="Lu L."/>
            <person name="Lai Q."/>
            <person name="Shao Z."/>
            <person name="Qian P."/>
        </authorList>
    </citation>
    <scope>NUCLEOTIDE SEQUENCE [LARGE SCALE GENOMIC DNA]</scope>
    <source>
        <strain evidence="12 13">MCCC 1A02139</strain>
    </source>
</reference>
<dbReference type="EMBL" id="LPZR01000001">
    <property type="protein sequence ID" value="KYO57912.1"/>
    <property type="molecule type" value="Genomic_DNA"/>
</dbReference>
<protein>
    <recommendedName>
        <fullName evidence="9">enoyl-[acyl-carrier-protein] reductase</fullName>
        <ecNumber evidence="9">1.3.1.104</ecNumber>
    </recommendedName>
</protein>
<dbReference type="Proteomes" id="UP000075787">
    <property type="component" value="Unassembled WGS sequence"/>
</dbReference>
<evidence type="ECO:0000256" key="5">
    <source>
        <dbReference type="ARBA" id="ARBA00022946"/>
    </source>
</evidence>
<dbReference type="Pfam" id="PF08240">
    <property type="entry name" value="ADH_N"/>
    <property type="match status" value="1"/>
</dbReference>
<dbReference type="CDD" id="cd05282">
    <property type="entry name" value="ETR_like"/>
    <property type="match status" value="1"/>
</dbReference>
<dbReference type="InterPro" id="IPR020843">
    <property type="entry name" value="ER"/>
</dbReference>
<evidence type="ECO:0000256" key="2">
    <source>
        <dbReference type="ARBA" id="ARBA00022516"/>
    </source>
</evidence>
<evidence type="ECO:0000313" key="13">
    <source>
        <dbReference type="Proteomes" id="UP000075787"/>
    </source>
</evidence>
<dbReference type="GeneID" id="97242187"/>
<comment type="similarity">
    <text evidence="1">Belongs to the zinc-containing alcohol dehydrogenase family. Quinone oxidoreductase subfamily.</text>
</comment>
<evidence type="ECO:0000256" key="9">
    <source>
        <dbReference type="ARBA" id="ARBA00038963"/>
    </source>
</evidence>
<keyword evidence="4" id="KW-0521">NADP</keyword>
<keyword evidence="6" id="KW-0560">Oxidoreductase</keyword>
<dbReference type="EC" id="1.3.1.104" evidence="9"/>
<dbReference type="SUPFAM" id="SSF50129">
    <property type="entry name" value="GroES-like"/>
    <property type="match status" value="1"/>
</dbReference>
<evidence type="ECO:0000259" key="11">
    <source>
        <dbReference type="SMART" id="SM00829"/>
    </source>
</evidence>
<dbReference type="InterPro" id="IPR013154">
    <property type="entry name" value="ADH-like_N"/>
</dbReference>
<gene>
    <name evidence="12" type="ORF">AUP44_00290</name>
</gene>
<sequence>MTAMTGRALIFRRFGDPAEVLALEAQPAPAPAAGEAVVAMTHRSINPSDLIPITGAYAHRVAPPRIAGYEGVGIVERAADGSGLSPGDRVLALRGSGTWASRVTAPASFCVAVPADIPDEAAAQAYINPLTAWALLVHELALPAGAVIAIDAAGSAFGACVMAFARRHGWQVVAVTTAAARTGALQAAGAAAVVVTEAGEPAVELAVRLRRAAGGRIDAGLDAVGGEIGTGVALAVSPGGAFRFYGLLSGRSLGAGLAGEVASGVTVRPFWLRHWQDQAGADAWRDGFAEIFDAIRSGDLCLPAEAAFALDDWRAALAAAGRRDRRGKILLTGG</sequence>
<evidence type="ECO:0000256" key="8">
    <source>
        <dbReference type="ARBA" id="ARBA00023160"/>
    </source>
</evidence>